<gene>
    <name evidence="1" type="ORF">BPAG_LOCUS1585</name>
</gene>
<sequence length="119" mass="13955">MERRYLRPNERYPVPLDESFWTNIVCTSSTGRSAEAAHELDRMHTSNVVAEVERALRENKENINDAIMKQIAPSAVNVTGIQYENLISLSFDHDELIRQEENRRRRMRERIISAALRKE</sequence>
<dbReference type="WBParaSite" id="BPAG_0000160401-mRNA-1">
    <property type="protein sequence ID" value="BPAG_0000160401-mRNA-1"/>
    <property type="gene ID" value="BPAG_0000160401"/>
</dbReference>
<name>A0A0N4T0G0_BRUPA</name>
<evidence type="ECO:0000313" key="2">
    <source>
        <dbReference type="Proteomes" id="UP000278627"/>
    </source>
</evidence>
<keyword evidence="2" id="KW-1185">Reference proteome</keyword>
<reference evidence="3" key="1">
    <citation type="submission" date="2017-02" db="UniProtKB">
        <authorList>
            <consortium name="WormBaseParasite"/>
        </authorList>
    </citation>
    <scope>IDENTIFICATION</scope>
</reference>
<proteinExistence type="predicted"/>
<evidence type="ECO:0000313" key="3">
    <source>
        <dbReference type="WBParaSite" id="BPAG_0000160401-mRNA-1"/>
    </source>
</evidence>
<organism evidence="3">
    <name type="scientific">Brugia pahangi</name>
    <name type="common">Filarial nematode worm</name>
    <dbReference type="NCBI Taxonomy" id="6280"/>
    <lineage>
        <taxon>Eukaryota</taxon>
        <taxon>Metazoa</taxon>
        <taxon>Ecdysozoa</taxon>
        <taxon>Nematoda</taxon>
        <taxon>Chromadorea</taxon>
        <taxon>Rhabditida</taxon>
        <taxon>Spirurina</taxon>
        <taxon>Spiruromorpha</taxon>
        <taxon>Filarioidea</taxon>
        <taxon>Onchocercidae</taxon>
        <taxon>Brugia</taxon>
    </lineage>
</organism>
<dbReference type="Proteomes" id="UP000278627">
    <property type="component" value="Unassembled WGS sequence"/>
</dbReference>
<dbReference type="EMBL" id="UZAD01000136">
    <property type="protein sequence ID" value="VDN82771.1"/>
    <property type="molecule type" value="Genomic_DNA"/>
</dbReference>
<accession>A0A0N4T0G0</accession>
<dbReference type="AlphaFoldDB" id="A0A0N4T0G0"/>
<reference evidence="1 2" key="2">
    <citation type="submission" date="2018-11" db="EMBL/GenBank/DDBJ databases">
        <authorList>
            <consortium name="Pathogen Informatics"/>
        </authorList>
    </citation>
    <scope>NUCLEOTIDE SEQUENCE [LARGE SCALE GENOMIC DNA]</scope>
</reference>
<protein>
    <submittedName>
        <fullName evidence="3">CUE domain-containing protein</fullName>
    </submittedName>
</protein>
<evidence type="ECO:0000313" key="1">
    <source>
        <dbReference type="EMBL" id="VDN82771.1"/>
    </source>
</evidence>